<dbReference type="GO" id="GO:0008270">
    <property type="term" value="F:zinc ion binding"/>
    <property type="evidence" value="ECO:0007669"/>
    <property type="project" value="UniProtKB-KW"/>
</dbReference>
<feature type="compositionally biased region" description="Basic and acidic residues" evidence="10">
    <location>
        <begin position="1"/>
        <end position="14"/>
    </location>
</feature>
<evidence type="ECO:0000256" key="10">
    <source>
        <dbReference type="SAM" id="MobiDB-lite"/>
    </source>
</evidence>
<reference evidence="13 14" key="1">
    <citation type="journal article" date="2015" name="BMC Genomics">
        <title>Gene expression during zombie ant biting behavior reflects the complexity underlying fungal parasitic behavioral manipulation.</title>
        <authorList>
            <person name="de Bekker C."/>
            <person name="Ohm R.A."/>
            <person name="Loreto R.G."/>
            <person name="Sebastian A."/>
            <person name="Albert I."/>
            <person name="Merrow M."/>
            <person name="Brachmann A."/>
            <person name="Hughes D.P."/>
        </authorList>
    </citation>
    <scope>NUCLEOTIDE SEQUENCE [LARGE SCALE GENOMIC DNA]</scope>
    <source>
        <strain evidence="13 14">SC16a</strain>
    </source>
</reference>
<dbReference type="SUPFAM" id="SSF57850">
    <property type="entry name" value="RING/U-box"/>
    <property type="match status" value="2"/>
</dbReference>
<dbReference type="STRING" id="268505.A0A2A9PFF8"/>
<evidence type="ECO:0000256" key="4">
    <source>
        <dbReference type="ARBA" id="ARBA00022723"/>
    </source>
</evidence>
<dbReference type="CDD" id="cd20335">
    <property type="entry name" value="BRcat_RBR"/>
    <property type="match status" value="1"/>
</dbReference>
<dbReference type="Gene3D" id="3.30.40.10">
    <property type="entry name" value="Zinc/RING finger domain, C3HC4 (zinc finger)"/>
    <property type="match status" value="1"/>
</dbReference>
<dbReference type="PROSITE" id="PS50089">
    <property type="entry name" value="ZF_RING_2"/>
    <property type="match status" value="1"/>
</dbReference>
<dbReference type="PROSITE" id="PS51873">
    <property type="entry name" value="TRIAD"/>
    <property type="match status" value="1"/>
</dbReference>
<dbReference type="GO" id="GO:0016567">
    <property type="term" value="P:protein ubiquitination"/>
    <property type="evidence" value="ECO:0007669"/>
    <property type="project" value="InterPro"/>
</dbReference>
<feature type="domain" description="RING-type" evidence="12">
    <location>
        <begin position="158"/>
        <end position="351"/>
    </location>
</feature>
<keyword evidence="4" id="KW-0479">Metal-binding</keyword>
<keyword evidence="6 9" id="KW-0863">Zinc-finger</keyword>
<keyword evidence="14" id="KW-1185">Reference proteome</keyword>
<evidence type="ECO:0000256" key="1">
    <source>
        <dbReference type="ARBA" id="ARBA00001798"/>
    </source>
</evidence>
<evidence type="ECO:0000256" key="3">
    <source>
        <dbReference type="ARBA" id="ARBA00022679"/>
    </source>
</evidence>
<dbReference type="EMBL" id="LAZP02000142">
    <property type="protein sequence ID" value="PFH60225.1"/>
    <property type="molecule type" value="Genomic_DNA"/>
</dbReference>
<evidence type="ECO:0000256" key="9">
    <source>
        <dbReference type="PROSITE-ProRule" id="PRU00175"/>
    </source>
</evidence>
<evidence type="ECO:0000259" key="11">
    <source>
        <dbReference type="PROSITE" id="PS50089"/>
    </source>
</evidence>
<evidence type="ECO:0000256" key="6">
    <source>
        <dbReference type="ARBA" id="ARBA00022771"/>
    </source>
</evidence>
<keyword evidence="8" id="KW-0862">Zinc</keyword>
<dbReference type="OrthoDB" id="10009520at2759"/>
<reference evidence="13 14" key="2">
    <citation type="journal article" date="2017" name="Sci. Rep.">
        <title>Ant-infecting Ophiocordyceps genomes reveal a high diversity of potential behavioral manipulation genes and a possible major role for enterotoxins.</title>
        <authorList>
            <person name="de Bekker C."/>
            <person name="Ohm R.A."/>
            <person name="Evans H.C."/>
            <person name="Brachmann A."/>
            <person name="Hughes D.P."/>
        </authorList>
    </citation>
    <scope>NUCLEOTIDE SEQUENCE [LARGE SCALE GENOMIC DNA]</scope>
    <source>
        <strain evidence="13 14">SC16a</strain>
    </source>
</reference>
<dbReference type="EC" id="2.3.2.31" evidence="2"/>
<keyword evidence="3" id="KW-0808">Transferase</keyword>
<keyword evidence="7" id="KW-0833">Ubl conjugation pathway</keyword>
<dbReference type="InterPro" id="IPR001841">
    <property type="entry name" value="Znf_RING"/>
</dbReference>
<comment type="catalytic activity">
    <reaction evidence="1">
        <text>[E2 ubiquitin-conjugating enzyme]-S-ubiquitinyl-L-cysteine + [acceptor protein]-L-lysine = [E2 ubiquitin-conjugating enzyme]-L-cysteine + [acceptor protein]-N(6)-ubiquitinyl-L-lysine.</text>
        <dbReference type="EC" id="2.3.2.31"/>
    </reaction>
</comment>
<gene>
    <name evidence="13" type="ORF">XA68_11290</name>
</gene>
<evidence type="ECO:0000256" key="7">
    <source>
        <dbReference type="ARBA" id="ARBA00022786"/>
    </source>
</evidence>
<dbReference type="InterPro" id="IPR031127">
    <property type="entry name" value="E3_UB_ligase_RBR"/>
</dbReference>
<name>A0A2A9PFF8_OPHUN</name>
<keyword evidence="5" id="KW-0677">Repeat</keyword>
<dbReference type="Proteomes" id="UP000037136">
    <property type="component" value="Unassembled WGS sequence"/>
</dbReference>
<dbReference type="Gene3D" id="1.20.120.1750">
    <property type="match status" value="1"/>
</dbReference>
<dbReference type="GO" id="GO:0061630">
    <property type="term" value="F:ubiquitin protein ligase activity"/>
    <property type="evidence" value="ECO:0007669"/>
    <property type="project" value="UniProtKB-EC"/>
</dbReference>
<evidence type="ECO:0000259" key="12">
    <source>
        <dbReference type="PROSITE" id="PS51873"/>
    </source>
</evidence>
<sequence length="408" mass="46268">MPHAPLDRTKDNRHPDHRNKALSLHPCPTWVFSTLTGKHRATEFQSELDSFQPRLADQSLSPTVARAASDDGTTSNDRNDIQQPLSMSSCAALVRRYCYIEYLISLEIPLDDVDIEAGFTSLDQDSESQDVFFAPTGEYGARSSFEALGLHQQRIQMRTSVCNVCDEQRVSSDMIQCPCKHEYCRGCLESYLKASMEDESLFPPRCCQQPIPLGPKDIQMSPELLVRFQAKKREFEARNKTYCHEPTCSAFVPVQYVNNDVACCERCAKTTCVVCKQKSHEGDCPQDPIMQQLLRIASKYRWQRCYACSTLIELDTGCNHMTCTCGAEFCYHCGLEWKTCECDLWEEDRLLPEDDTLDREEEGRLADQFALQLMENRECEHDSSSASAGNVAFEYAGHADSTVCPECR</sequence>
<evidence type="ECO:0000256" key="8">
    <source>
        <dbReference type="ARBA" id="ARBA00022833"/>
    </source>
</evidence>
<feature type="region of interest" description="Disordered" evidence="10">
    <location>
        <begin position="59"/>
        <end position="81"/>
    </location>
</feature>
<evidence type="ECO:0000256" key="2">
    <source>
        <dbReference type="ARBA" id="ARBA00012251"/>
    </source>
</evidence>
<evidence type="ECO:0000313" key="13">
    <source>
        <dbReference type="EMBL" id="PFH60225.1"/>
    </source>
</evidence>
<dbReference type="InterPro" id="IPR044066">
    <property type="entry name" value="TRIAD_supradom"/>
</dbReference>
<protein>
    <recommendedName>
        <fullName evidence="2">RBR-type E3 ubiquitin transferase</fullName>
        <ecNumber evidence="2">2.3.2.31</ecNumber>
    </recommendedName>
</protein>
<comment type="caution">
    <text evidence="13">The sequence shown here is derived from an EMBL/GenBank/DDBJ whole genome shotgun (WGS) entry which is preliminary data.</text>
</comment>
<dbReference type="InterPro" id="IPR017907">
    <property type="entry name" value="Znf_RING_CS"/>
</dbReference>
<dbReference type="CDD" id="cd22584">
    <property type="entry name" value="Rcat_RBR_unk"/>
    <property type="match status" value="1"/>
</dbReference>
<feature type="compositionally biased region" description="Polar residues" evidence="10">
    <location>
        <begin position="71"/>
        <end position="81"/>
    </location>
</feature>
<accession>A0A2A9PFF8</accession>
<feature type="domain" description="RING-type" evidence="11">
    <location>
        <begin position="162"/>
        <end position="206"/>
    </location>
</feature>
<organism evidence="13 14">
    <name type="scientific">Ophiocordyceps unilateralis</name>
    <name type="common">Zombie-ant fungus</name>
    <name type="synonym">Torrubia unilateralis</name>
    <dbReference type="NCBI Taxonomy" id="268505"/>
    <lineage>
        <taxon>Eukaryota</taxon>
        <taxon>Fungi</taxon>
        <taxon>Dikarya</taxon>
        <taxon>Ascomycota</taxon>
        <taxon>Pezizomycotina</taxon>
        <taxon>Sordariomycetes</taxon>
        <taxon>Hypocreomycetidae</taxon>
        <taxon>Hypocreales</taxon>
        <taxon>Ophiocordycipitaceae</taxon>
        <taxon>Ophiocordyceps</taxon>
    </lineage>
</organism>
<dbReference type="Pfam" id="PF01485">
    <property type="entry name" value="IBR"/>
    <property type="match status" value="2"/>
</dbReference>
<feature type="region of interest" description="Disordered" evidence="10">
    <location>
        <begin position="1"/>
        <end position="21"/>
    </location>
</feature>
<dbReference type="InterPro" id="IPR002867">
    <property type="entry name" value="IBR_dom"/>
</dbReference>
<dbReference type="PROSITE" id="PS00518">
    <property type="entry name" value="ZF_RING_1"/>
    <property type="match status" value="1"/>
</dbReference>
<proteinExistence type="predicted"/>
<evidence type="ECO:0000256" key="5">
    <source>
        <dbReference type="ARBA" id="ARBA00022737"/>
    </source>
</evidence>
<dbReference type="PANTHER" id="PTHR11685">
    <property type="entry name" value="RBR FAMILY RING FINGER AND IBR DOMAIN-CONTAINING"/>
    <property type="match status" value="1"/>
</dbReference>
<dbReference type="InterPro" id="IPR013083">
    <property type="entry name" value="Znf_RING/FYVE/PHD"/>
</dbReference>
<dbReference type="AlphaFoldDB" id="A0A2A9PFF8"/>
<evidence type="ECO:0000313" key="14">
    <source>
        <dbReference type="Proteomes" id="UP000037136"/>
    </source>
</evidence>